<feature type="domain" description="Exonuclease" evidence="4">
    <location>
        <begin position="3"/>
        <end position="203"/>
    </location>
</feature>
<reference evidence="5 6" key="1">
    <citation type="submission" date="2019-03" db="EMBL/GenBank/DDBJ databases">
        <title>Paraburkholderia sp. 4M-K11, isolated from subtropical forest soil.</title>
        <authorList>
            <person name="Gao Z.-H."/>
            <person name="Qiu L.-H."/>
        </authorList>
    </citation>
    <scope>NUCLEOTIDE SEQUENCE [LARGE SCALE GENOMIC DNA]</scope>
    <source>
        <strain evidence="5 6">4M-K11</strain>
    </source>
</reference>
<accession>A0A4R5MF64</accession>
<dbReference type="Gene3D" id="3.30.420.10">
    <property type="entry name" value="Ribonuclease H-like superfamily/Ribonuclease H"/>
    <property type="match status" value="1"/>
</dbReference>
<dbReference type="AlphaFoldDB" id="A0A4R5MF64"/>
<dbReference type="Pfam" id="PF00929">
    <property type="entry name" value="RNase_T"/>
    <property type="match status" value="1"/>
</dbReference>
<dbReference type="InterPro" id="IPR013520">
    <property type="entry name" value="Ribonucl_H"/>
</dbReference>
<evidence type="ECO:0000313" key="5">
    <source>
        <dbReference type="EMBL" id="TDG25899.1"/>
    </source>
</evidence>
<dbReference type="GO" id="GO:0006259">
    <property type="term" value="P:DNA metabolic process"/>
    <property type="evidence" value="ECO:0007669"/>
    <property type="project" value="UniProtKB-ARBA"/>
</dbReference>
<organism evidence="5 6">
    <name type="scientific">Paraburkholderia silviterrae</name>
    <dbReference type="NCBI Taxonomy" id="2528715"/>
    <lineage>
        <taxon>Bacteria</taxon>
        <taxon>Pseudomonadati</taxon>
        <taxon>Pseudomonadota</taxon>
        <taxon>Betaproteobacteria</taxon>
        <taxon>Burkholderiales</taxon>
        <taxon>Burkholderiaceae</taxon>
        <taxon>Paraburkholderia</taxon>
    </lineage>
</organism>
<proteinExistence type="predicted"/>
<dbReference type="Proteomes" id="UP000295722">
    <property type="component" value="Unassembled WGS sequence"/>
</dbReference>
<gene>
    <name evidence="5" type="ORF">EYW47_00575</name>
</gene>
<dbReference type="OrthoDB" id="280774at2"/>
<keyword evidence="2" id="KW-0378">Hydrolase</keyword>
<protein>
    <submittedName>
        <fullName evidence="5">3'-5' exonuclease</fullName>
    </submittedName>
</protein>
<dbReference type="InterPro" id="IPR012337">
    <property type="entry name" value="RNaseH-like_sf"/>
</dbReference>
<dbReference type="InterPro" id="IPR036397">
    <property type="entry name" value="RNaseH_sf"/>
</dbReference>
<dbReference type="PANTHER" id="PTHR30231">
    <property type="entry name" value="DNA POLYMERASE III SUBUNIT EPSILON"/>
    <property type="match status" value="1"/>
</dbReference>
<evidence type="ECO:0000313" key="6">
    <source>
        <dbReference type="Proteomes" id="UP000295722"/>
    </source>
</evidence>
<evidence type="ECO:0000256" key="3">
    <source>
        <dbReference type="ARBA" id="ARBA00022839"/>
    </source>
</evidence>
<name>A0A4R5MF64_9BURK</name>
<dbReference type="GO" id="GO:0008408">
    <property type="term" value="F:3'-5' exonuclease activity"/>
    <property type="evidence" value="ECO:0007669"/>
    <property type="project" value="TreeGrafter"/>
</dbReference>
<evidence type="ECO:0000259" key="4">
    <source>
        <dbReference type="SMART" id="SM00479"/>
    </source>
</evidence>
<dbReference type="GO" id="GO:0003676">
    <property type="term" value="F:nucleic acid binding"/>
    <property type="evidence" value="ECO:0007669"/>
    <property type="project" value="InterPro"/>
</dbReference>
<evidence type="ECO:0000256" key="1">
    <source>
        <dbReference type="ARBA" id="ARBA00022722"/>
    </source>
</evidence>
<dbReference type="SUPFAM" id="SSF53098">
    <property type="entry name" value="Ribonuclease H-like"/>
    <property type="match status" value="1"/>
</dbReference>
<dbReference type="RefSeq" id="WP_133192951.1">
    <property type="nucleotide sequence ID" value="NZ_JBHUCW010000015.1"/>
</dbReference>
<keyword evidence="1" id="KW-0540">Nuclease</keyword>
<sequence length="206" mass="22851">MELLLVYDTETNGLPLWNEPSEAPGQPHITQLAAELCDEKNGNVIATMDTLIKPDGWTIPDDLAQLTGITTERALAEGIPIEDALKQFHDMWVRASLRAGHNESFDARMIRIEYFRQLDADDPFHDKWKSAPAFCTQGKSTKIINLPPTEKMIKAGRRHAKSPNLGEAYKFFTGKDLEGAHNAAVDLMACKTVYYGIKAHGSKVAA</sequence>
<dbReference type="PANTHER" id="PTHR30231:SF4">
    <property type="entry name" value="PROTEIN NEN2"/>
    <property type="match status" value="1"/>
</dbReference>
<dbReference type="CDD" id="cd06127">
    <property type="entry name" value="DEDDh"/>
    <property type="match status" value="1"/>
</dbReference>
<evidence type="ECO:0000256" key="2">
    <source>
        <dbReference type="ARBA" id="ARBA00022801"/>
    </source>
</evidence>
<keyword evidence="6" id="KW-1185">Reference proteome</keyword>
<comment type="caution">
    <text evidence="5">The sequence shown here is derived from an EMBL/GenBank/DDBJ whole genome shotgun (WGS) entry which is preliminary data.</text>
</comment>
<keyword evidence="3 5" id="KW-0269">Exonuclease</keyword>
<dbReference type="SMART" id="SM00479">
    <property type="entry name" value="EXOIII"/>
    <property type="match status" value="1"/>
</dbReference>
<dbReference type="EMBL" id="SMRP01000001">
    <property type="protein sequence ID" value="TDG25899.1"/>
    <property type="molecule type" value="Genomic_DNA"/>
</dbReference>